<reference evidence="2 3" key="1">
    <citation type="submission" date="2024-06" db="EMBL/GenBank/DDBJ databases">
        <authorList>
            <person name="Kraege A."/>
            <person name="Thomma B."/>
        </authorList>
    </citation>
    <scope>NUCLEOTIDE SEQUENCE [LARGE SCALE GENOMIC DNA]</scope>
</reference>
<dbReference type="Proteomes" id="UP001497392">
    <property type="component" value="Unassembled WGS sequence"/>
</dbReference>
<protein>
    <submittedName>
        <fullName evidence="2">G7166 protein</fullName>
    </submittedName>
</protein>
<sequence length="226" mass="23030">MQVGRCLEAMVVLALLVLSTVAADVDLPVATQGTEQWAGVVAKAMTAGGRSQTESLQALKSFQSSVMGKMGKTAASLQKLGKGDISGILAQAMTNAVSITAPTFFSTSTDLFQDTIAAIQFGFQGVAVAPCAIPITPLGVGIFPQGINIQPQFFNIAPTGVNIQPQGASISPTLIVIGPYDTTVAGQGLNIAPALITVAPTKEIVNPTGPLAISDTLVSVEVPALP</sequence>
<comment type="caution">
    <text evidence="2">The sequence shown here is derived from an EMBL/GenBank/DDBJ whole genome shotgun (WGS) entry which is preliminary data.</text>
</comment>
<evidence type="ECO:0000256" key="1">
    <source>
        <dbReference type="SAM" id="SignalP"/>
    </source>
</evidence>
<evidence type="ECO:0000313" key="2">
    <source>
        <dbReference type="EMBL" id="CAL5224474.1"/>
    </source>
</evidence>
<feature type="signal peptide" evidence="1">
    <location>
        <begin position="1"/>
        <end position="22"/>
    </location>
</feature>
<organism evidence="2 3">
    <name type="scientific">Coccomyxa viridis</name>
    <dbReference type="NCBI Taxonomy" id="1274662"/>
    <lineage>
        <taxon>Eukaryota</taxon>
        <taxon>Viridiplantae</taxon>
        <taxon>Chlorophyta</taxon>
        <taxon>core chlorophytes</taxon>
        <taxon>Trebouxiophyceae</taxon>
        <taxon>Trebouxiophyceae incertae sedis</taxon>
        <taxon>Coccomyxaceae</taxon>
        <taxon>Coccomyxa</taxon>
    </lineage>
</organism>
<accession>A0ABP1FZJ2</accession>
<keyword evidence="1" id="KW-0732">Signal</keyword>
<evidence type="ECO:0000313" key="3">
    <source>
        <dbReference type="Proteomes" id="UP001497392"/>
    </source>
</evidence>
<name>A0ABP1FZJ2_9CHLO</name>
<keyword evidence="3" id="KW-1185">Reference proteome</keyword>
<feature type="chain" id="PRO_5045157905" evidence="1">
    <location>
        <begin position="23"/>
        <end position="226"/>
    </location>
</feature>
<dbReference type="EMBL" id="CAXHTA020000010">
    <property type="protein sequence ID" value="CAL5224474.1"/>
    <property type="molecule type" value="Genomic_DNA"/>
</dbReference>
<proteinExistence type="predicted"/>
<gene>
    <name evidence="2" type="primary">g7166</name>
    <name evidence="2" type="ORF">VP750_LOCUS6133</name>
</gene>